<feature type="transmembrane region" description="Helical" evidence="6">
    <location>
        <begin position="77"/>
        <end position="98"/>
    </location>
</feature>
<dbReference type="InterPro" id="IPR003339">
    <property type="entry name" value="ABC/ECF_trnsptr_transmembrane"/>
</dbReference>
<sequence length="267" mass="30347">MSTKLPSWLTTNTPLPTASSRHHFLEQNSHRLEGLLARFSQAAEQAQPALKHYLPPQIKLLTTFGSVLLLSLNQNLLLLWLILLVDLGLLLTLPQFYLRRVLRQTLTTAAMALLLILPSLLLNANVWLFASKTALILLNLNYYRTTTTFSQVIQALQQLHCPNGLIFVVDITLTYLKMLGEFLLGLLQAVTLRTVGQTKHPYRTIGLLFGTLYLKTRDYALALYAAMEARGFIGEYPRVPRTRKPWRDNLYIILDLAIFGLLFLFGR</sequence>
<proteinExistence type="predicted"/>
<dbReference type="PANTHER" id="PTHR34857:SF2">
    <property type="entry name" value="SLL0384 PROTEIN"/>
    <property type="match status" value="1"/>
</dbReference>
<dbReference type="Pfam" id="PF02361">
    <property type="entry name" value="CbiQ"/>
    <property type="match status" value="1"/>
</dbReference>
<dbReference type="InterPro" id="IPR051611">
    <property type="entry name" value="ECF_transporter_component"/>
</dbReference>
<organism evidence="7 8">
    <name type="scientific">Loigolactobacillus zhaoyuanensis</name>
    <dbReference type="NCBI Taxonomy" id="2486017"/>
    <lineage>
        <taxon>Bacteria</taxon>
        <taxon>Bacillati</taxon>
        <taxon>Bacillota</taxon>
        <taxon>Bacilli</taxon>
        <taxon>Lactobacillales</taxon>
        <taxon>Lactobacillaceae</taxon>
        <taxon>Loigolactobacillus</taxon>
    </lineage>
</organism>
<reference evidence="7 8" key="1">
    <citation type="submission" date="2024-08" db="EMBL/GenBank/DDBJ databases">
        <authorList>
            <person name="Arias E."/>
        </authorList>
    </citation>
    <scope>NUCLEOTIDE SEQUENCE [LARGE SCALE GENOMIC DNA]</scope>
    <source>
        <strain evidence="7 8">FAM 25317</strain>
    </source>
</reference>
<keyword evidence="4 6" id="KW-1133">Transmembrane helix</keyword>
<evidence type="ECO:0000256" key="6">
    <source>
        <dbReference type="SAM" id="Phobius"/>
    </source>
</evidence>
<dbReference type="Proteomes" id="UP001625389">
    <property type="component" value="Unassembled WGS sequence"/>
</dbReference>
<comment type="subcellular location">
    <subcellularLocation>
        <location evidence="1">Membrane</location>
        <topology evidence="1">Multi-pass membrane protein</topology>
    </subcellularLocation>
</comment>
<evidence type="ECO:0000256" key="4">
    <source>
        <dbReference type="ARBA" id="ARBA00022989"/>
    </source>
</evidence>
<name>A0ABW8UBL6_9LACO</name>
<protein>
    <submittedName>
        <fullName evidence="7">Energy-coupling factor transporter transmembrane component T</fullName>
    </submittedName>
</protein>
<keyword evidence="8" id="KW-1185">Reference proteome</keyword>
<evidence type="ECO:0000256" key="5">
    <source>
        <dbReference type="ARBA" id="ARBA00023136"/>
    </source>
</evidence>
<evidence type="ECO:0000256" key="1">
    <source>
        <dbReference type="ARBA" id="ARBA00004141"/>
    </source>
</evidence>
<dbReference type="CDD" id="cd16914">
    <property type="entry name" value="EcfT"/>
    <property type="match status" value="1"/>
</dbReference>
<evidence type="ECO:0000313" key="7">
    <source>
        <dbReference type="EMBL" id="MFL2028896.1"/>
    </source>
</evidence>
<comment type="caution">
    <text evidence="7">The sequence shown here is derived from an EMBL/GenBank/DDBJ whole genome shotgun (WGS) entry which is preliminary data.</text>
</comment>
<dbReference type="PANTHER" id="PTHR34857">
    <property type="entry name" value="SLL0384 PROTEIN"/>
    <property type="match status" value="1"/>
</dbReference>
<accession>A0ABW8UBL6</accession>
<dbReference type="RefSeq" id="WP_407137133.1">
    <property type="nucleotide sequence ID" value="NZ_JBGQPK010000012.1"/>
</dbReference>
<evidence type="ECO:0000256" key="2">
    <source>
        <dbReference type="ARBA" id="ARBA00022475"/>
    </source>
</evidence>
<gene>
    <name evidence="7" type="ORF">ACEN34_04615</name>
</gene>
<keyword evidence="3 6" id="KW-0812">Transmembrane</keyword>
<keyword evidence="5 6" id="KW-0472">Membrane</keyword>
<feature type="transmembrane region" description="Helical" evidence="6">
    <location>
        <begin position="249"/>
        <end position="266"/>
    </location>
</feature>
<feature type="transmembrane region" description="Helical" evidence="6">
    <location>
        <begin position="110"/>
        <end position="130"/>
    </location>
</feature>
<evidence type="ECO:0000313" key="8">
    <source>
        <dbReference type="Proteomes" id="UP001625389"/>
    </source>
</evidence>
<dbReference type="EMBL" id="JBGQPK010000012">
    <property type="protein sequence ID" value="MFL2028896.1"/>
    <property type="molecule type" value="Genomic_DNA"/>
</dbReference>
<evidence type="ECO:0000256" key="3">
    <source>
        <dbReference type="ARBA" id="ARBA00022692"/>
    </source>
</evidence>
<keyword evidence="2" id="KW-1003">Cell membrane</keyword>